<dbReference type="AlphaFoldDB" id="A0AAW1M784"/>
<comment type="caution">
    <text evidence="2">The sequence shown here is derived from an EMBL/GenBank/DDBJ whole genome shotgun (WGS) entry which is preliminary data.</text>
</comment>
<name>A0AAW1M784_SAPOF</name>
<keyword evidence="3" id="KW-1185">Reference proteome</keyword>
<dbReference type="PANTHER" id="PTHR34280">
    <property type="entry name" value="OS01G0920100 PROTEIN"/>
    <property type="match status" value="1"/>
</dbReference>
<evidence type="ECO:0000313" key="2">
    <source>
        <dbReference type="EMBL" id="KAK9741994.1"/>
    </source>
</evidence>
<feature type="region of interest" description="Disordered" evidence="1">
    <location>
        <begin position="129"/>
        <end position="154"/>
    </location>
</feature>
<feature type="region of interest" description="Disordered" evidence="1">
    <location>
        <begin position="159"/>
        <end position="178"/>
    </location>
</feature>
<feature type="region of interest" description="Disordered" evidence="1">
    <location>
        <begin position="188"/>
        <end position="287"/>
    </location>
</feature>
<evidence type="ECO:0000313" key="3">
    <source>
        <dbReference type="Proteomes" id="UP001443914"/>
    </source>
</evidence>
<organism evidence="2 3">
    <name type="scientific">Saponaria officinalis</name>
    <name type="common">Common soapwort</name>
    <name type="synonym">Lychnis saponaria</name>
    <dbReference type="NCBI Taxonomy" id="3572"/>
    <lineage>
        <taxon>Eukaryota</taxon>
        <taxon>Viridiplantae</taxon>
        <taxon>Streptophyta</taxon>
        <taxon>Embryophyta</taxon>
        <taxon>Tracheophyta</taxon>
        <taxon>Spermatophyta</taxon>
        <taxon>Magnoliopsida</taxon>
        <taxon>eudicotyledons</taxon>
        <taxon>Gunneridae</taxon>
        <taxon>Pentapetalae</taxon>
        <taxon>Caryophyllales</taxon>
        <taxon>Caryophyllaceae</taxon>
        <taxon>Caryophylleae</taxon>
        <taxon>Saponaria</taxon>
    </lineage>
</organism>
<feature type="compositionally biased region" description="Polar residues" evidence="1">
    <location>
        <begin position="1"/>
        <end position="10"/>
    </location>
</feature>
<protein>
    <submittedName>
        <fullName evidence="2">Uncharacterized protein</fullName>
    </submittedName>
</protein>
<gene>
    <name evidence="2" type="ORF">RND81_03G142000</name>
</gene>
<sequence>MGSCISSSYHKNPKSAKIQMSIDNNSSIPPSPIKDKQLKPAIVDSPLFSHALNSRVSPFNSLSSYRSHGSRDETFYDTQGWLESDCEDDFYSVNGDFTPSRGNTPVHPSIGTPRLHKTFSPQVNKALFDGRQPLNSGSVRSQRNSSVRKSFSSIPEVTGSIPTAVADPSQEASLKPKKKRLADLFRESMRERGGTGLSFPGYESDSTQRMESSPNSPALPPKSRTATPLSSGKDKGVSRPPNGYVLEKDKSSKHSHHCFPKLGSIRNFHGSKKASSPTPSFKKVDEQ</sequence>
<accession>A0AAW1M784</accession>
<dbReference type="Proteomes" id="UP001443914">
    <property type="component" value="Unassembled WGS sequence"/>
</dbReference>
<reference evidence="2" key="1">
    <citation type="submission" date="2024-03" db="EMBL/GenBank/DDBJ databases">
        <title>WGS assembly of Saponaria officinalis var. Norfolk2.</title>
        <authorList>
            <person name="Jenkins J."/>
            <person name="Shu S."/>
            <person name="Grimwood J."/>
            <person name="Barry K."/>
            <person name="Goodstein D."/>
            <person name="Schmutz J."/>
            <person name="Leebens-Mack J."/>
            <person name="Osbourn A."/>
        </authorList>
    </citation>
    <scope>NUCLEOTIDE SEQUENCE [LARGE SCALE GENOMIC DNA]</scope>
    <source>
        <strain evidence="2">JIC</strain>
    </source>
</reference>
<feature type="compositionally biased region" description="Polar residues" evidence="1">
    <location>
        <begin position="133"/>
        <end position="154"/>
    </location>
</feature>
<dbReference type="InterPro" id="IPR038947">
    <property type="entry name" value="At3g27210-like"/>
</dbReference>
<feature type="compositionally biased region" description="Polar residues" evidence="1">
    <location>
        <begin position="204"/>
        <end position="216"/>
    </location>
</feature>
<dbReference type="EMBL" id="JBDFQZ010000003">
    <property type="protein sequence ID" value="KAK9741994.1"/>
    <property type="molecule type" value="Genomic_DNA"/>
</dbReference>
<evidence type="ECO:0000256" key="1">
    <source>
        <dbReference type="SAM" id="MobiDB-lite"/>
    </source>
</evidence>
<dbReference type="PANTHER" id="PTHR34280:SF2">
    <property type="entry name" value="OS01G0920100 PROTEIN"/>
    <property type="match status" value="1"/>
</dbReference>
<proteinExistence type="predicted"/>
<feature type="region of interest" description="Disordered" evidence="1">
    <location>
        <begin position="1"/>
        <end position="36"/>
    </location>
</feature>